<dbReference type="Pfam" id="PF01590">
    <property type="entry name" value="GAF"/>
    <property type="match status" value="2"/>
</dbReference>
<protein>
    <submittedName>
        <fullName evidence="5">PAS domain S-box protein</fullName>
    </submittedName>
</protein>
<evidence type="ECO:0000313" key="5">
    <source>
        <dbReference type="EMBL" id="RQH31149.1"/>
    </source>
</evidence>
<dbReference type="PROSITE" id="PS50883">
    <property type="entry name" value="EAL"/>
    <property type="match status" value="1"/>
</dbReference>
<dbReference type="SMART" id="SM00091">
    <property type="entry name" value="PAS"/>
    <property type="match status" value="4"/>
</dbReference>
<dbReference type="Gene3D" id="3.20.20.450">
    <property type="entry name" value="EAL domain"/>
    <property type="match status" value="1"/>
</dbReference>
<evidence type="ECO:0000259" key="4">
    <source>
        <dbReference type="PROSITE" id="PS50887"/>
    </source>
</evidence>
<dbReference type="GO" id="GO:0006355">
    <property type="term" value="P:regulation of DNA-templated transcription"/>
    <property type="evidence" value="ECO:0007669"/>
    <property type="project" value="InterPro"/>
</dbReference>
<evidence type="ECO:0000313" key="6">
    <source>
        <dbReference type="Proteomes" id="UP000269154"/>
    </source>
</evidence>
<dbReference type="InterPro" id="IPR001633">
    <property type="entry name" value="EAL_dom"/>
</dbReference>
<dbReference type="PANTHER" id="PTHR44757">
    <property type="entry name" value="DIGUANYLATE CYCLASE DGCP"/>
    <property type="match status" value="1"/>
</dbReference>
<dbReference type="SUPFAM" id="SSF55781">
    <property type="entry name" value="GAF domain-like"/>
    <property type="match status" value="2"/>
</dbReference>
<dbReference type="NCBIfam" id="TIGR00254">
    <property type="entry name" value="GGDEF"/>
    <property type="match status" value="1"/>
</dbReference>
<feature type="domain" description="PAS" evidence="1">
    <location>
        <begin position="739"/>
        <end position="809"/>
    </location>
</feature>
<dbReference type="SUPFAM" id="SSF55073">
    <property type="entry name" value="Nucleotide cyclase"/>
    <property type="match status" value="1"/>
</dbReference>
<dbReference type="InterPro" id="IPR001610">
    <property type="entry name" value="PAC"/>
</dbReference>
<dbReference type="InterPro" id="IPR035965">
    <property type="entry name" value="PAS-like_dom_sf"/>
</dbReference>
<feature type="domain" description="PAC" evidence="2">
    <location>
        <begin position="78"/>
        <end position="128"/>
    </location>
</feature>
<dbReference type="InterPro" id="IPR052155">
    <property type="entry name" value="Biofilm_reg_signaling"/>
</dbReference>
<dbReference type="PROSITE" id="PS50112">
    <property type="entry name" value="PAS"/>
    <property type="match status" value="3"/>
</dbReference>
<reference evidence="5 6" key="1">
    <citation type="journal article" date="2018" name="ACS Chem. Biol.">
        <title>Ketoreductase domain dysfunction expands chemodiversity: malyngamide biosynthesis in the cyanobacterium Okeania hirsuta.</title>
        <authorList>
            <person name="Moss N.A."/>
            <person name="Leao T."/>
            <person name="Rankin M."/>
            <person name="McCullough T.M."/>
            <person name="Qu P."/>
            <person name="Korobeynikov A."/>
            <person name="Smith J.L."/>
            <person name="Gerwick L."/>
            <person name="Gerwick W.H."/>
        </authorList>
    </citation>
    <scope>NUCLEOTIDE SEQUENCE [LARGE SCALE GENOMIC DNA]</scope>
    <source>
        <strain evidence="5 6">PAB10Feb10-1</strain>
    </source>
</reference>
<dbReference type="Pfam" id="PF00990">
    <property type="entry name" value="GGDEF"/>
    <property type="match status" value="1"/>
</dbReference>
<feature type="domain" description="PAC" evidence="2">
    <location>
        <begin position="198"/>
        <end position="250"/>
    </location>
</feature>
<evidence type="ECO:0000259" key="1">
    <source>
        <dbReference type="PROSITE" id="PS50112"/>
    </source>
</evidence>
<sequence length="1375" mass="156129">MKKRKNEELWKNIAEVMPVAIVISRAVDCVILFNNKLFEFTFGLPGQKLIGRPKSGFYCNPQECELLFANLHQGGVVRDREVYLKKADGTPFWAKTSMHSIKFNGETAILSIFLDISERKFAQQSLKRQALTFENIYDGVILTDIHGHIIDWNPAATRMFGYSKTEVLGKTPGILHKPQEASVLTQEILKKMKEDGRWAGEINFIRKDGSEGICETTVVPMLDKSHQIVATIGVNRDIKEQKQAQVNEDLLLDCLKSRERQQAAVAWLGQKAIATSDYHTLLDTAATIIAKTLNVKFSQILELLPGNNALLLRAGVGWKKGLVGKATITAAREKSQAGYTLFVDKPVTVKDFPVETSFSGSPLLHNHHIVSGATLIIPNLKITAYQTTDPELTHKAWGVLGVHSCEHREFTQDEIYFLEAIANIIATAIERHANQEHLELMKRALDSSNNGIVITDATQPDNPIIYVNPSFQQITGYQTEELIGKNCRFLQGKSTNQPAISKLRNAILHGQECHVILQNVRKDGTDFWNELFVAPVYNSQKHLTHFIGIQTDVTERFRWEAELFIKSQALEQFSSSLKQLHRIATCNYNNIEELFADYLQAGCEIFGTDTGIIGEVKEELYIIRAVKSKQDYFVPGRKFNLCDTFCNRVVKEKRTICIDELEPSEAKSMPIKVYICTPIFVNHQIYGTLCFLSSQARIKEFEYYEEEIIELMAQGIGKFITAHQIDLERQQAEVLLRESEKRYRRLVEYSPEAISVIWMEKIVYINTAGAQLLGAKSPKEIIGQSIWKFIHPDYIELEKQRLQKVQHQRQQTHLEEEKLITLDREIIDVEITGIPYTYYDKAAVQIMIRDITQRKQAQQKLLHDALHDALTGLPNRTLLFDRLEQALRRSRQHLDYEFVVLFLDLDRFKVINDTLGHYIGDQLLIAIAKILQSCIKASDTLARLGGDEFTILLEYPPDISYAARVARKINQKLAKPIYIEGHEIFTTASIGIVHSRGNFANHNHTDKNYPPICPVYNNPEDLLRDADIAMYRAKASGKARHEVFDLIMHDEAISLLELENDLRRAVEMIKQDPANSQFILNYQPIICLSTGKITGFEALIRWHHPTKGLISPGQFIPLAEETGLIVPLGMWVLRAACHQLTIWQQESFGHKYQENNCQFIVNSTQEISSTSNCLSQVNNGNGKCHTNCPAFNSTCEFPNYNLTMSVNLSSHQISQPNLVEEIDEILQATDCKPNYLKLEITETVIMKNVILATTVLNQLKNRNIKLSIDDFGTGYSSLSYLHQFPINSLKIDRSFVSPLDLNVTGQSLKIVSAITALAHNLGLDIVAEGIETQEQMQQLKRLKCEKGQGYLFSKPVDSYQATKLLRNFNYHQILQ</sequence>
<dbReference type="SMART" id="SM00052">
    <property type="entry name" value="EAL"/>
    <property type="match status" value="1"/>
</dbReference>
<feature type="domain" description="PAS" evidence="1">
    <location>
        <begin position="437"/>
        <end position="486"/>
    </location>
</feature>
<gene>
    <name evidence="5" type="ORF">D5R40_23510</name>
</gene>
<dbReference type="OrthoDB" id="425396at2"/>
<dbReference type="Gene3D" id="3.30.450.40">
    <property type="match status" value="2"/>
</dbReference>
<dbReference type="InterPro" id="IPR043128">
    <property type="entry name" value="Rev_trsase/Diguanyl_cyclase"/>
</dbReference>
<feature type="domain" description="EAL" evidence="3">
    <location>
        <begin position="1055"/>
        <end position="1369"/>
    </location>
</feature>
<organism evidence="5 6">
    <name type="scientific">Okeania hirsuta</name>
    <dbReference type="NCBI Taxonomy" id="1458930"/>
    <lineage>
        <taxon>Bacteria</taxon>
        <taxon>Bacillati</taxon>
        <taxon>Cyanobacteriota</taxon>
        <taxon>Cyanophyceae</taxon>
        <taxon>Oscillatoriophycideae</taxon>
        <taxon>Oscillatoriales</taxon>
        <taxon>Microcoleaceae</taxon>
        <taxon>Okeania</taxon>
    </lineage>
</organism>
<dbReference type="RefSeq" id="WP_124155274.1">
    <property type="nucleotide sequence ID" value="NZ_CAWOLW010000081.1"/>
</dbReference>
<dbReference type="InterPro" id="IPR000160">
    <property type="entry name" value="GGDEF_dom"/>
</dbReference>
<keyword evidence="6" id="KW-1185">Reference proteome</keyword>
<dbReference type="EMBL" id="RCBY01000171">
    <property type="protein sequence ID" value="RQH31149.1"/>
    <property type="molecule type" value="Genomic_DNA"/>
</dbReference>
<feature type="domain" description="PAS" evidence="1">
    <location>
        <begin position="125"/>
        <end position="195"/>
    </location>
</feature>
<dbReference type="SMART" id="SM00065">
    <property type="entry name" value="GAF"/>
    <property type="match status" value="2"/>
</dbReference>
<dbReference type="InterPro" id="IPR029016">
    <property type="entry name" value="GAF-like_dom_sf"/>
</dbReference>
<evidence type="ECO:0000259" key="2">
    <source>
        <dbReference type="PROSITE" id="PS50113"/>
    </source>
</evidence>
<evidence type="ECO:0000259" key="3">
    <source>
        <dbReference type="PROSITE" id="PS50883"/>
    </source>
</evidence>
<accession>A0A3N6R9N6</accession>
<dbReference type="CDD" id="cd01948">
    <property type="entry name" value="EAL"/>
    <property type="match status" value="1"/>
</dbReference>
<dbReference type="SUPFAM" id="SSF55785">
    <property type="entry name" value="PYP-like sensor domain (PAS domain)"/>
    <property type="match status" value="4"/>
</dbReference>
<name>A0A3N6R9N6_9CYAN</name>
<feature type="domain" description="PAC" evidence="2">
    <location>
        <begin position="511"/>
        <end position="565"/>
    </location>
</feature>
<dbReference type="PROSITE" id="PS50887">
    <property type="entry name" value="GGDEF"/>
    <property type="match status" value="1"/>
</dbReference>
<dbReference type="SMART" id="SM00086">
    <property type="entry name" value="PAC"/>
    <property type="match status" value="4"/>
</dbReference>
<feature type="domain" description="GGDEF" evidence="4">
    <location>
        <begin position="896"/>
        <end position="1046"/>
    </location>
</feature>
<dbReference type="PROSITE" id="PS50113">
    <property type="entry name" value="PAC"/>
    <property type="match status" value="3"/>
</dbReference>
<dbReference type="InterPro" id="IPR029787">
    <property type="entry name" value="Nucleotide_cyclase"/>
</dbReference>
<dbReference type="SMART" id="SM00267">
    <property type="entry name" value="GGDEF"/>
    <property type="match status" value="1"/>
</dbReference>
<dbReference type="CDD" id="cd00130">
    <property type="entry name" value="PAS"/>
    <property type="match status" value="4"/>
</dbReference>
<dbReference type="Proteomes" id="UP000269154">
    <property type="component" value="Unassembled WGS sequence"/>
</dbReference>
<dbReference type="SUPFAM" id="SSF141868">
    <property type="entry name" value="EAL domain-like"/>
    <property type="match status" value="2"/>
</dbReference>
<dbReference type="NCBIfam" id="TIGR00229">
    <property type="entry name" value="sensory_box"/>
    <property type="match status" value="4"/>
</dbReference>
<dbReference type="CDD" id="cd01949">
    <property type="entry name" value="GGDEF"/>
    <property type="match status" value="1"/>
</dbReference>
<dbReference type="Gene3D" id="3.30.70.270">
    <property type="match status" value="1"/>
</dbReference>
<dbReference type="InterPro" id="IPR003018">
    <property type="entry name" value="GAF"/>
</dbReference>
<dbReference type="PANTHER" id="PTHR44757:SF2">
    <property type="entry name" value="BIOFILM ARCHITECTURE MAINTENANCE PROTEIN MBAA"/>
    <property type="match status" value="1"/>
</dbReference>
<dbReference type="Pfam" id="PF13426">
    <property type="entry name" value="PAS_9"/>
    <property type="match status" value="3"/>
</dbReference>
<comment type="caution">
    <text evidence="5">The sequence shown here is derived from an EMBL/GenBank/DDBJ whole genome shotgun (WGS) entry which is preliminary data.</text>
</comment>
<dbReference type="Pfam" id="PF00563">
    <property type="entry name" value="EAL"/>
    <property type="match status" value="2"/>
</dbReference>
<dbReference type="Pfam" id="PF00989">
    <property type="entry name" value="PAS"/>
    <property type="match status" value="1"/>
</dbReference>
<dbReference type="Gene3D" id="3.30.450.20">
    <property type="entry name" value="PAS domain"/>
    <property type="match status" value="4"/>
</dbReference>
<dbReference type="InterPro" id="IPR035919">
    <property type="entry name" value="EAL_sf"/>
</dbReference>
<proteinExistence type="predicted"/>
<dbReference type="InterPro" id="IPR000700">
    <property type="entry name" value="PAS-assoc_C"/>
</dbReference>
<dbReference type="InterPro" id="IPR000014">
    <property type="entry name" value="PAS"/>
</dbReference>
<dbReference type="InterPro" id="IPR013767">
    <property type="entry name" value="PAS_fold"/>
</dbReference>